<gene>
    <name evidence="2" type="ORF">M421DRAFT_8983</name>
</gene>
<keyword evidence="3" id="KW-1185">Reference proteome</keyword>
<dbReference type="InterPro" id="IPR002156">
    <property type="entry name" value="RNaseH_domain"/>
</dbReference>
<dbReference type="InterPro" id="IPR012337">
    <property type="entry name" value="RNaseH-like_sf"/>
</dbReference>
<name>A0A6A5RAC7_9PLEO</name>
<dbReference type="EMBL" id="ML978996">
    <property type="protein sequence ID" value="KAF1924148.1"/>
    <property type="molecule type" value="Genomic_DNA"/>
</dbReference>
<sequence>MFKPLSTAYSKELTTHLHSGQGLSVIKKSDFFHLFWKAWTNTFTPELILRSFKATVIWCLRGDAPPTSQWAFLECHSAMETHDVSIKWAPGHLGIEGNEAADRLANLEAQHPSPPTGIAAMPTLSGIKTIARKMLQHTQQTWWSNKKTKLSKWYKS</sequence>
<protein>
    <recommendedName>
        <fullName evidence="1">RNase H type-1 domain-containing protein</fullName>
    </recommendedName>
</protein>
<proteinExistence type="predicted"/>
<organism evidence="2 3">
    <name type="scientific">Didymella exigua CBS 183.55</name>
    <dbReference type="NCBI Taxonomy" id="1150837"/>
    <lineage>
        <taxon>Eukaryota</taxon>
        <taxon>Fungi</taxon>
        <taxon>Dikarya</taxon>
        <taxon>Ascomycota</taxon>
        <taxon>Pezizomycotina</taxon>
        <taxon>Dothideomycetes</taxon>
        <taxon>Pleosporomycetidae</taxon>
        <taxon>Pleosporales</taxon>
        <taxon>Pleosporineae</taxon>
        <taxon>Didymellaceae</taxon>
        <taxon>Didymella</taxon>
    </lineage>
</organism>
<accession>A0A6A5RAC7</accession>
<dbReference type="Proteomes" id="UP000800082">
    <property type="component" value="Unassembled WGS sequence"/>
</dbReference>
<dbReference type="GO" id="GO:0004523">
    <property type="term" value="F:RNA-DNA hybrid ribonuclease activity"/>
    <property type="evidence" value="ECO:0007669"/>
    <property type="project" value="InterPro"/>
</dbReference>
<dbReference type="SUPFAM" id="SSF53098">
    <property type="entry name" value="Ribonuclease H-like"/>
    <property type="match status" value="1"/>
</dbReference>
<dbReference type="InterPro" id="IPR036397">
    <property type="entry name" value="RNaseH_sf"/>
</dbReference>
<dbReference type="OrthoDB" id="3795213at2759"/>
<dbReference type="Gene3D" id="3.30.420.10">
    <property type="entry name" value="Ribonuclease H-like superfamily/Ribonuclease H"/>
    <property type="match status" value="1"/>
</dbReference>
<evidence type="ECO:0000313" key="3">
    <source>
        <dbReference type="Proteomes" id="UP000800082"/>
    </source>
</evidence>
<dbReference type="RefSeq" id="XP_033444401.1">
    <property type="nucleotide sequence ID" value="XM_033597800.1"/>
</dbReference>
<dbReference type="AlphaFoldDB" id="A0A6A5RAC7"/>
<dbReference type="GeneID" id="54355467"/>
<dbReference type="GO" id="GO:0003676">
    <property type="term" value="F:nucleic acid binding"/>
    <property type="evidence" value="ECO:0007669"/>
    <property type="project" value="InterPro"/>
</dbReference>
<evidence type="ECO:0000259" key="1">
    <source>
        <dbReference type="Pfam" id="PF00075"/>
    </source>
</evidence>
<dbReference type="Pfam" id="PF00075">
    <property type="entry name" value="RNase_H"/>
    <property type="match status" value="1"/>
</dbReference>
<reference evidence="2" key="1">
    <citation type="journal article" date="2020" name="Stud. Mycol.">
        <title>101 Dothideomycetes genomes: a test case for predicting lifestyles and emergence of pathogens.</title>
        <authorList>
            <person name="Haridas S."/>
            <person name="Albert R."/>
            <person name="Binder M."/>
            <person name="Bloem J."/>
            <person name="Labutti K."/>
            <person name="Salamov A."/>
            <person name="Andreopoulos B."/>
            <person name="Baker S."/>
            <person name="Barry K."/>
            <person name="Bills G."/>
            <person name="Bluhm B."/>
            <person name="Cannon C."/>
            <person name="Castanera R."/>
            <person name="Culley D."/>
            <person name="Daum C."/>
            <person name="Ezra D."/>
            <person name="Gonzalez J."/>
            <person name="Henrissat B."/>
            <person name="Kuo A."/>
            <person name="Liang C."/>
            <person name="Lipzen A."/>
            <person name="Lutzoni F."/>
            <person name="Magnuson J."/>
            <person name="Mondo S."/>
            <person name="Nolan M."/>
            <person name="Ohm R."/>
            <person name="Pangilinan J."/>
            <person name="Park H.-J."/>
            <person name="Ramirez L."/>
            <person name="Alfaro M."/>
            <person name="Sun H."/>
            <person name="Tritt A."/>
            <person name="Yoshinaga Y."/>
            <person name="Zwiers L.-H."/>
            <person name="Turgeon B."/>
            <person name="Goodwin S."/>
            <person name="Spatafora J."/>
            <person name="Crous P."/>
            <person name="Grigoriev I."/>
        </authorList>
    </citation>
    <scope>NUCLEOTIDE SEQUENCE</scope>
    <source>
        <strain evidence="2">CBS 183.55</strain>
    </source>
</reference>
<feature type="domain" description="RNase H type-1" evidence="1">
    <location>
        <begin position="75"/>
        <end position="109"/>
    </location>
</feature>
<evidence type="ECO:0000313" key="2">
    <source>
        <dbReference type="EMBL" id="KAF1924148.1"/>
    </source>
</evidence>